<proteinExistence type="predicted"/>
<name>A0ABV6U1E3_9ACTN</name>
<evidence type="ECO:0000259" key="1">
    <source>
        <dbReference type="PROSITE" id="PS51186"/>
    </source>
</evidence>
<gene>
    <name evidence="2" type="ORF">ACFHYQ_08190</name>
</gene>
<dbReference type="EC" id="2.3.-.-" evidence="2"/>
<dbReference type="GO" id="GO:0016746">
    <property type="term" value="F:acyltransferase activity"/>
    <property type="evidence" value="ECO:0007669"/>
    <property type="project" value="UniProtKB-KW"/>
</dbReference>
<comment type="caution">
    <text evidence="2">The sequence shown here is derived from an EMBL/GenBank/DDBJ whole genome shotgun (WGS) entry which is preliminary data.</text>
</comment>
<dbReference type="Gene3D" id="3.40.630.30">
    <property type="match status" value="1"/>
</dbReference>
<dbReference type="Proteomes" id="UP001589870">
    <property type="component" value="Unassembled WGS sequence"/>
</dbReference>
<accession>A0ABV6U1E3</accession>
<dbReference type="RefSeq" id="WP_394300487.1">
    <property type="nucleotide sequence ID" value="NZ_JBHMQT010000012.1"/>
</dbReference>
<dbReference type="SUPFAM" id="SSF55729">
    <property type="entry name" value="Acyl-CoA N-acyltransferases (Nat)"/>
    <property type="match status" value="1"/>
</dbReference>
<organism evidence="2 3">
    <name type="scientific">Sphaerimonospora cavernae</name>
    <dbReference type="NCBI Taxonomy" id="1740611"/>
    <lineage>
        <taxon>Bacteria</taxon>
        <taxon>Bacillati</taxon>
        <taxon>Actinomycetota</taxon>
        <taxon>Actinomycetes</taxon>
        <taxon>Streptosporangiales</taxon>
        <taxon>Streptosporangiaceae</taxon>
        <taxon>Sphaerimonospora</taxon>
    </lineage>
</organism>
<evidence type="ECO:0000313" key="3">
    <source>
        <dbReference type="Proteomes" id="UP001589870"/>
    </source>
</evidence>
<keyword evidence="2" id="KW-0808">Transferase</keyword>
<dbReference type="InterPro" id="IPR016181">
    <property type="entry name" value="Acyl_CoA_acyltransferase"/>
</dbReference>
<dbReference type="PROSITE" id="PS51186">
    <property type="entry name" value="GNAT"/>
    <property type="match status" value="1"/>
</dbReference>
<keyword evidence="2" id="KW-0012">Acyltransferase</keyword>
<reference evidence="2 3" key="1">
    <citation type="submission" date="2024-09" db="EMBL/GenBank/DDBJ databases">
        <authorList>
            <person name="Sun Q."/>
            <person name="Mori K."/>
        </authorList>
    </citation>
    <scope>NUCLEOTIDE SEQUENCE [LARGE SCALE GENOMIC DNA]</scope>
    <source>
        <strain evidence="2 3">TBRC 1851</strain>
    </source>
</reference>
<sequence>MAGIDAIAFTHYDTTGARAQRDVVSLIHRDAYAERIATGETFAGDEAFMTRFDAYTQRNGFDLVMAYDGDEPVGQAWGWPLMPDTRWWDGLEAEPEPGFTVEDGSRTFAFSEIMVRRAWTGRGIARALHDHLLAGRPEKRASLLVRPGNTTAYDAYARWGWRPVARLRPGWPDAPWMDVLILPLDSPGT</sequence>
<feature type="domain" description="N-acetyltransferase" evidence="1">
    <location>
        <begin position="21"/>
        <end position="185"/>
    </location>
</feature>
<dbReference type="InterPro" id="IPR000182">
    <property type="entry name" value="GNAT_dom"/>
</dbReference>
<keyword evidence="3" id="KW-1185">Reference proteome</keyword>
<protein>
    <submittedName>
        <fullName evidence="2">GNAT family N-acetyltransferase</fullName>
        <ecNumber evidence="2">2.3.-.-</ecNumber>
    </submittedName>
</protein>
<evidence type="ECO:0000313" key="2">
    <source>
        <dbReference type="EMBL" id="MFC0862273.1"/>
    </source>
</evidence>
<dbReference type="EMBL" id="JBHMQT010000012">
    <property type="protein sequence ID" value="MFC0862273.1"/>
    <property type="molecule type" value="Genomic_DNA"/>
</dbReference>
<dbReference type="Pfam" id="PF00583">
    <property type="entry name" value="Acetyltransf_1"/>
    <property type="match status" value="1"/>
</dbReference>